<dbReference type="PROSITE" id="PS51321">
    <property type="entry name" value="TFIIS_CENTRAL"/>
    <property type="match status" value="1"/>
</dbReference>
<dbReference type="SUPFAM" id="SSF160481">
    <property type="entry name" value="BRK domain-like"/>
    <property type="match status" value="1"/>
</dbReference>
<dbReference type="CDD" id="cd15552">
    <property type="entry name" value="PHD_PHF3_like"/>
    <property type="match status" value="1"/>
</dbReference>
<keyword evidence="3" id="KW-0863">Zinc-finger</keyword>
<dbReference type="Pfam" id="PF00628">
    <property type="entry name" value="PHD"/>
    <property type="match status" value="1"/>
</dbReference>
<keyword evidence="7" id="KW-0539">Nucleus</keyword>
<dbReference type="EMBL" id="JAIWYP010000011">
    <property type="protein sequence ID" value="KAH3740031.1"/>
    <property type="molecule type" value="Genomic_DNA"/>
</dbReference>
<organism evidence="10 11">
    <name type="scientific">Dreissena polymorpha</name>
    <name type="common">Zebra mussel</name>
    <name type="synonym">Mytilus polymorpha</name>
    <dbReference type="NCBI Taxonomy" id="45954"/>
    <lineage>
        <taxon>Eukaryota</taxon>
        <taxon>Metazoa</taxon>
        <taxon>Spiralia</taxon>
        <taxon>Lophotrochozoa</taxon>
        <taxon>Mollusca</taxon>
        <taxon>Bivalvia</taxon>
        <taxon>Autobranchia</taxon>
        <taxon>Heteroconchia</taxon>
        <taxon>Euheterodonta</taxon>
        <taxon>Imparidentia</taxon>
        <taxon>Neoheterodontei</taxon>
        <taxon>Myida</taxon>
        <taxon>Dreissenoidea</taxon>
        <taxon>Dreissenidae</taxon>
        <taxon>Dreissena</taxon>
    </lineage>
</organism>
<evidence type="ECO:0000313" key="11">
    <source>
        <dbReference type="Proteomes" id="UP000828390"/>
    </source>
</evidence>
<reference evidence="10" key="1">
    <citation type="journal article" date="2019" name="bioRxiv">
        <title>The Genome of the Zebra Mussel, Dreissena polymorpha: A Resource for Invasive Species Research.</title>
        <authorList>
            <person name="McCartney M.A."/>
            <person name="Auch B."/>
            <person name="Kono T."/>
            <person name="Mallez S."/>
            <person name="Zhang Y."/>
            <person name="Obille A."/>
            <person name="Becker A."/>
            <person name="Abrahante J.E."/>
            <person name="Garbe J."/>
            <person name="Badalamenti J.P."/>
            <person name="Herman A."/>
            <person name="Mangelson H."/>
            <person name="Liachko I."/>
            <person name="Sullivan S."/>
            <person name="Sone E.D."/>
            <person name="Koren S."/>
            <person name="Silverstein K.A.T."/>
            <person name="Beckman K.B."/>
            <person name="Gohl D.M."/>
        </authorList>
    </citation>
    <scope>NUCLEOTIDE SEQUENCE</scope>
    <source>
        <strain evidence="10">Duluth1</strain>
        <tissue evidence="10">Whole animal</tissue>
    </source>
</reference>
<evidence type="ECO:0000256" key="4">
    <source>
        <dbReference type="ARBA" id="ARBA00022833"/>
    </source>
</evidence>
<feature type="compositionally biased region" description="Acidic residues" evidence="8">
    <location>
        <begin position="450"/>
        <end position="464"/>
    </location>
</feature>
<dbReference type="Gene3D" id="3.40.5.120">
    <property type="match status" value="1"/>
</dbReference>
<evidence type="ECO:0000256" key="2">
    <source>
        <dbReference type="ARBA" id="ARBA00022723"/>
    </source>
</evidence>
<dbReference type="SMART" id="SM00510">
    <property type="entry name" value="TFS2M"/>
    <property type="match status" value="1"/>
</dbReference>
<protein>
    <recommendedName>
        <fullName evidence="9">TFIIS central domain-containing protein</fullName>
    </recommendedName>
</protein>
<proteinExistence type="predicted"/>
<dbReference type="PANTHER" id="PTHR11477">
    <property type="entry name" value="TRANSCRIPTION FACTOR S-II ZINC FINGER DOMAIN-CONTAINING PROTEIN"/>
    <property type="match status" value="1"/>
</dbReference>
<gene>
    <name evidence="10" type="ORF">DPMN_046726</name>
</gene>
<dbReference type="GO" id="GO:0005634">
    <property type="term" value="C:nucleus"/>
    <property type="evidence" value="ECO:0007669"/>
    <property type="project" value="UniProtKB-SubCell"/>
</dbReference>
<feature type="region of interest" description="Disordered" evidence="8">
    <location>
        <begin position="388"/>
        <end position="464"/>
    </location>
</feature>
<evidence type="ECO:0000259" key="9">
    <source>
        <dbReference type="PROSITE" id="PS51321"/>
    </source>
</evidence>
<evidence type="ECO:0000256" key="1">
    <source>
        <dbReference type="ARBA" id="ARBA00004123"/>
    </source>
</evidence>
<keyword evidence="11" id="KW-1185">Reference proteome</keyword>
<dbReference type="Gene3D" id="3.30.40.10">
    <property type="entry name" value="Zinc/RING finger domain, C3HC4 (zinc finger)"/>
    <property type="match status" value="1"/>
</dbReference>
<dbReference type="GO" id="GO:0006351">
    <property type="term" value="P:DNA-templated transcription"/>
    <property type="evidence" value="ECO:0007669"/>
    <property type="project" value="InterPro"/>
</dbReference>
<feature type="compositionally biased region" description="Low complexity" evidence="8">
    <location>
        <begin position="249"/>
        <end position="262"/>
    </location>
</feature>
<evidence type="ECO:0000256" key="6">
    <source>
        <dbReference type="ARBA" id="ARBA00023163"/>
    </source>
</evidence>
<dbReference type="InterPro" id="IPR011011">
    <property type="entry name" value="Znf_FYVE_PHD"/>
</dbReference>
<accession>A0A9D4D908</accession>
<dbReference type="InterPro" id="IPR003618">
    <property type="entry name" value="TFIIS_cen_dom"/>
</dbReference>
<feature type="compositionally biased region" description="Basic and acidic residues" evidence="8">
    <location>
        <begin position="388"/>
        <end position="408"/>
    </location>
</feature>
<name>A0A9D4D908_DREPO</name>
<feature type="domain" description="TFIIS central" evidence="9">
    <location>
        <begin position="282"/>
        <end position="402"/>
    </location>
</feature>
<dbReference type="InterPro" id="IPR037259">
    <property type="entry name" value="BRK_sf"/>
</dbReference>
<feature type="non-terminal residue" evidence="10">
    <location>
        <position position="464"/>
    </location>
</feature>
<keyword evidence="4" id="KW-0862">Zinc</keyword>
<dbReference type="SUPFAM" id="SSF46942">
    <property type="entry name" value="Elongation factor TFIIS domain 2"/>
    <property type="match status" value="1"/>
</dbReference>
<dbReference type="PANTHER" id="PTHR11477:SF51">
    <property type="entry name" value="PROTEIN PARTNER OF SNF, ISOFORM B"/>
    <property type="match status" value="1"/>
</dbReference>
<dbReference type="InterPro" id="IPR036575">
    <property type="entry name" value="TFIIS_cen_dom_sf"/>
</dbReference>
<feature type="compositionally biased region" description="Polar residues" evidence="8">
    <location>
        <begin position="424"/>
        <end position="434"/>
    </location>
</feature>
<dbReference type="SMART" id="SM00249">
    <property type="entry name" value="PHD"/>
    <property type="match status" value="1"/>
</dbReference>
<evidence type="ECO:0000256" key="3">
    <source>
        <dbReference type="ARBA" id="ARBA00022771"/>
    </source>
</evidence>
<evidence type="ECO:0000256" key="7">
    <source>
        <dbReference type="ARBA" id="ARBA00023242"/>
    </source>
</evidence>
<dbReference type="AlphaFoldDB" id="A0A9D4D908"/>
<evidence type="ECO:0000256" key="8">
    <source>
        <dbReference type="SAM" id="MobiDB-lite"/>
    </source>
</evidence>
<keyword evidence="5" id="KW-0805">Transcription regulation</keyword>
<dbReference type="InterPro" id="IPR019787">
    <property type="entry name" value="Znf_PHD-finger"/>
</dbReference>
<reference evidence="10" key="2">
    <citation type="submission" date="2020-11" db="EMBL/GenBank/DDBJ databases">
        <authorList>
            <person name="McCartney M.A."/>
            <person name="Auch B."/>
            <person name="Kono T."/>
            <person name="Mallez S."/>
            <person name="Becker A."/>
            <person name="Gohl D.M."/>
            <person name="Silverstein K.A.T."/>
            <person name="Koren S."/>
            <person name="Bechman K.B."/>
            <person name="Herman A."/>
            <person name="Abrahante J.E."/>
            <person name="Garbe J."/>
        </authorList>
    </citation>
    <scope>NUCLEOTIDE SEQUENCE</scope>
    <source>
        <strain evidence="10">Duluth1</strain>
        <tissue evidence="10">Whole animal</tissue>
    </source>
</reference>
<dbReference type="GO" id="GO:0008270">
    <property type="term" value="F:zinc ion binding"/>
    <property type="evidence" value="ECO:0007669"/>
    <property type="project" value="UniProtKB-KW"/>
</dbReference>
<dbReference type="InterPro" id="IPR006576">
    <property type="entry name" value="BRK_domain"/>
</dbReference>
<dbReference type="SUPFAM" id="SSF57903">
    <property type="entry name" value="FYVE/PHD zinc finger"/>
    <property type="match status" value="1"/>
</dbReference>
<keyword evidence="6" id="KW-0804">Transcription</keyword>
<dbReference type="InterPro" id="IPR013083">
    <property type="entry name" value="Znf_RING/FYVE/PHD"/>
</dbReference>
<sequence>MICCDKCEEWFHGKCVGITQARGAEMAKNNEEYVCPQCMGKPEIEKADESFEKMEMESIPTVNTGLGVFGEDFENADLLVVMLTTAETSDVSEVKQGSFTTQTDGTETTDMCDVQHLATDEDLQEKRKRVIKMVKEEMVKGQWRIIVKEEMGKGVVSKIALIDMVKEEVKSPRRGSLYCSEECQETHAKHNIPEGILKKKKKPERHIAVTLTGDKAPAESELTTWLQDNPTYEVLKSHNLPVAKPLVTPEKSSSKSSSGSSKKSSKSEPSKSDKSESGPEPIRLNVRSGLRDALAARAAKADDVLLSSSEIKSLALSIEGELFKCFKDTDSKYKAKYRSLVFNIKDPKNNGLFRKILNHRIRPSKLVRMSADELASKELAQWREQETKHETKHWREGWREQKNKHWGEQETIPVSGGEQETNHWRQGQVETSNLKEPVHLTKKTHKGEVEVEEEDADLSALADE</sequence>
<evidence type="ECO:0000313" key="10">
    <source>
        <dbReference type="EMBL" id="KAH3740031.1"/>
    </source>
</evidence>
<dbReference type="Proteomes" id="UP000828390">
    <property type="component" value="Unassembled WGS sequence"/>
</dbReference>
<comment type="subcellular location">
    <subcellularLocation>
        <location evidence="1">Nucleus</location>
    </subcellularLocation>
</comment>
<feature type="region of interest" description="Disordered" evidence="8">
    <location>
        <begin position="243"/>
        <end position="284"/>
    </location>
</feature>
<evidence type="ECO:0000256" key="5">
    <source>
        <dbReference type="ARBA" id="ARBA00023015"/>
    </source>
</evidence>
<dbReference type="Gene3D" id="1.10.472.30">
    <property type="entry name" value="Transcription elongation factor S-II, central domain"/>
    <property type="match status" value="1"/>
</dbReference>
<dbReference type="Pfam" id="PF07533">
    <property type="entry name" value="BRK"/>
    <property type="match status" value="1"/>
</dbReference>
<keyword evidence="2" id="KW-0479">Metal-binding</keyword>
<dbReference type="Pfam" id="PF07500">
    <property type="entry name" value="TFIIS_M"/>
    <property type="match status" value="1"/>
</dbReference>
<dbReference type="InterPro" id="IPR001965">
    <property type="entry name" value="Znf_PHD"/>
</dbReference>
<comment type="caution">
    <text evidence="10">The sequence shown here is derived from an EMBL/GenBank/DDBJ whole genome shotgun (WGS) entry which is preliminary data.</text>
</comment>
<feature type="compositionally biased region" description="Basic and acidic residues" evidence="8">
    <location>
        <begin position="265"/>
        <end position="277"/>
    </location>
</feature>